<dbReference type="InterPro" id="IPR032466">
    <property type="entry name" value="Metal_Hydrolase"/>
</dbReference>
<dbReference type="PIRSF" id="PIRSF038971">
    <property type="entry name" value="PhnM"/>
    <property type="match status" value="1"/>
</dbReference>
<dbReference type="InterPro" id="IPR006680">
    <property type="entry name" value="Amidohydro-rel"/>
</dbReference>
<dbReference type="Gene3D" id="2.30.40.10">
    <property type="entry name" value="Urease, subunit C, domain 1"/>
    <property type="match status" value="1"/>
</dbReference>
<dbReference type="InterPro" id="IPR012696">
    <property type="entry name" value="PhnM"/>
</dbReference>
<dbReference type="InterPro" id="IPR011059">
    <property type="entry name" value="Metal-dep_hydrolase_composite"/>
</dbReference>
<dbReference type="OrthoDB" id="9785413at2"/>
<evidence type="ECO:0000259" key="1">
    <source>
        <dbReference type="Pfam" id="PF01979"/>
    </source>
</evidence>
<accession>A0A346A0M2</accession>
<dbReference type="EC" id="3.6.1.63" evidence="2"/>
<dbReference type="Gene3D" id="3.20.20.140">
    <property type="entry name" value="Metal-dependent hydrolases"/>
    <property type="match status" value="1"/>
</dbReference>
<dbReference type="SUPFAM" id="SSF51556">
    <property type="entry name" value="Metallo-dependent hydrolases"/>
    <property type="match status" value="1"/>
</dbReference>
<dbReference type="PANTHER" id="PTHR43135:SF3">
    <property type="entry name" value="ALPHA-D-RIBOSE 1-METHYLPHOSPHONATE 5-TRIPHOSPHATE DIPHOSPHATASE"/>
    <property type="match status" value="1"/>
</dbReference>
<dbReference type="GO" id="GO:0019700">
    <property type="term" value="P:organic phosphonate catabolic process"/>
    <property type="evidence" value="ECO:0007669"/>
    <property type="project" value="InterPro"/>
</dbReference>
<dbReference type="NCBIfam" id="NF011984">
    <property type="entry name" value="PRK15446.1-5"/>
    <property type="match status" value="1"/>
</dbReference>
<sequence>MRIHGGQTLVDGKLVEADISLDEGDGVITAVGRAEGNGRAFDARGLHVLPGIVDIHGDAFERQLMPRPGVSFPVDVALMESDRQCVANGITTVFHGVTCSWEPGLRSIDNARTILGAIEDLDPSFGADTRFHLRYETFNLDAEKEVTGWIGEGRVGMLGFNDHLPSETAPPRTRKVGQMAERAGLSREDFLAMVERLRARADEVPGSIARLAAAAHANGAPMLSHDDMSPEQRRWFRDLNCRVAEFPTTVETAQDATAAGDDIVMGAPNVVRGGSHIGWIGAADMIARGCCTILASDYYYPAPLLAAFRLAADGVAPLEQAWSYVSARPAKAAGLTDRGALAAGKRADVIAVDASDARRPKVVAAIANGRVVHLGEAGRLQ</sequence>
<name>A0A346A0M2_9HYPH</name>
<dbReference type="NCBIfam" id="NF011990">
    <property type="entry name" value="PRK15446.2-6"/>
    <property type="match status" value="1"/>
</dbReference>
<keyword evidence="2" id="KW-0378">Hydrolase</keyword>
<dbReference type="Pfam" id="PF01979">
    <property type="entry name" value="Amidohydro_1"/>
    <property type="match status" value="1"/>
</dbReference>
<dbReference type="InterPro" id="IPR051781">
    <property type="entry name" value="Metallo-dep_Hydrolase"/>
</dbReference>
<protein>
    <submittedName>
        <fullName evidence="2">Alpha-D-ribose 1-methylphosphonate 5-triphosphate diphosphatase</fullName>
        <ecNumber evidence="2">3.6.1.63</ecNumber>
    </submittedName>
</protein>
<feature type="domain" description="Amidohydrolase-related" evidence="1">
    <location>
        <begin position="276"/>
        <end position="371"/>
    </location>
</feature>
<organism evidence="2 3">
    <name type="scientific">Pseudolabrys taiwanensis</name>
    <dbReference type="NCBI Taxonomy" id="331696"/>
    <lineage>
        <taxon>Bacteria</taxon>
        <taxon>Pseudomonadati</taxon>
        <taxon>Pseudomonadota</taxon>
        <taxon>Alphaproteobacteria</taxon>
        <taxon>Hyphomicrobiales</taxon>
        <taxon>Xanthobacteraceae</taxon>
        <taxon>Pseudolabrys</taxon>
    </lineage>
</organism>
<dbReference type="KEGG" id="ptaw:DW352_20625"/>
<reference evidence="2 3" key="1">
    <citation type="submission" date="2018-07" db="EMBL/GenBank/DDBJ databases">
        <authorList>
            <person name="Quirk P.G."/>
            <person name="Krulwich T.A."/>
        </authorList>
    </citation>
    <scope>NUCLEOTIDE SEQUENCE [LARGE SCALE GENOMIC DNA]</scope>
    <source>
        <strain evidence="2 3">CC-BB4</strain>
    </source>
</reference>
<gene>
    <name evidence="2" type="ORF">DW352_20625</name>
</gene>
<evidence type="ECO:0000313" key="3">
    <source>
        <dbReference type="Proteomes" id="UP000254889"/>
    </source>
</evidence>
<dbReference type="EMBL" id="CP031417">
    <property type="protein sequence ID" value="AXK82719.1"/>
    <property type="molecule type" value="Genomic_DNA"/>
</dbReference>
<proteinExistence type="predicted"/>
<evidence type="ECO:0000313" key="2">
    <source>
        <dbReference type="EMBL" id="AXK82719.1"/>
    </source>
</evidence>
<keyword evidence="3" id="KW-1185">Reference proteome</keyword>
<dbReference type="Proteomes" id="UP000254889">
    <property type="component" value="Chromosome"/>
</dbReference>
<dbReference type="GO" id="GO:0016810">
    <property type="term" value="F:hydrolase activity, acting on carbon-nitrogen (but not peptide) bonds"/>
    <property type="evidence" value="ECO:0007669"/>
    <property type="project" value="InterPro"/>
</dbReference>
<dbReference type="SUPFAM" id="SSF51338">
    <property type="entry name" value="Composite domain of metallo-dependent hydrolases"/>
    <property type="match status" value="1"/>
</dbReference>
<dbReference type="NCBIfam" id="NF011987">
    <property type="entry name" value="PRK15446.2-3"/>
    <property type="match status" value="1"/>
</dbReference>
<dbReference type="AlphaFoldDB" id="A0A346A0M2"/>
<dbReference type="PANTHER" id="PTHR43135">
    <property type="entry name" value="ALPHA-D-RIBOSE 1-METHYLPHOSPHONATE 5-TRIPHOSPHATE DIPHOSPHATASE"/>
    <property type="match status" value="1"/>
</dbReference>
<dbReference type="RefSeq" id="WP_115693098.1">
    <property type="nucleotide sequence ID" value="NZ_CP031417.1"/>
</dbReference>